<accession>A0A0A2VUY0</accession>
<dbReference type="InterPro" id="IPR050406">
    <property type="entry name" value="FGGY_Carb_Kinase"/>
</dbReference>
<evidence type="ECO:0000259" key="4">
    <source>
        <dbReference type="Pfam" id="PF00389"/>
    </source>
</evidence>
<dbReference type="GO" id="GO:0016616">
    <property type="term" value="F:oxidoreductase activity, acting on the CH-OH group of donors, NAD or NADP as acceptor"/>
    <property type="evidence" value="ECO:0007669"/>
    <property type="project" value="InterPro"/>
</dbReference>
<proteinExistence type="predicted"/>
<dbReference type="Gene3D" id="3.30.420.40">
    <property type="match status" value="2"/>
</dbReference>
<dbReference type="HOGENOM" id="CLU_357508_0_0_1"/>
<evidence type="ECO:0000256" key="1">
    <source>
        <dbReference type="ARBA" id="ARBA00022679"/>
    </source>
</evidence>
<dbReference type="Gene3D" id="3.40.50.720">
    <property type="entry name" value="NAD(P)-binding Rossmann-like Domain"/>
    <property type="match status" value="2"/>
</dbReference>
<evidence type="ECO:0000259" key="5">
    <source>
        <dbReference type="Pfam" id="PF02782"/>
    </source>
</evidence>
<dbReference type="Proteomes" id="UP000030106">
    <property type="component" value="Unassembled WGS sequence"/>
</dbReference>
<feature type="domain" description="Carbohydrate kinase FGGY N-terminal" evidence="3">
    <location>
        <begin position="3"/>
        <end position="249"/>
    </location>
</feature>
<dbReference type="SUPFAM" id="SSF51735">
    <property type="entry name" value="NAD(P)-binding Rossmann-fold domains"/>
    <property type="match status" value="1"/>
</dbReference>
<dbReference type="CDD" id="cd07802">
    <property type="entry name" value="ASKHA_NBD_FGGY_EcLyxK-like"/>
    <property type="match status" value="1"/>
</dbReference>
<keyword evidence="2 7" id="KW-0418">Kinase</keyword>
<gene>
    <name evidence="7" type="ORF">BBAD15_g2813</name>
</gene>
<dbReference type="Pfam" id="PF00389">
    <property type="entry name" value="2-Hacid_dh"/>
    <property type="match status" value="1"/>
</dbReference>
<dbReference type="InterPro" id="IPR036291">
    <property type="entry name" value="NAD(P)-bd_dom_sf"/>
</dbReference>
<protein>
    <submittedName>
        <fullName evidence="7">Putative L-xylulose kinase</fullName>
    </submittedName>
</protein>
<dbReference type="Pfam" id="PF02826">
    <property type="entry name" value="2-Hacid_dh_C"/>
    <property type="match status" value="1"/>
</dbReference>
<dbReference type="PANTHER" id="PTHR43095:SF3">
    <property type="entry name" value="L-XYLULOSE_3-KETO-L-GULONATE KINASE"/>
    <property type="match status" value="1"/>
</dbReference>
<name>A0A0A2VUY0_BEABA</name>
<feature type="domain" description="D-isomer specific 2-hydroxyacid dehydrogenase catalytic" evidence="4">
    <location>
        <begin position="481"/>
        <end position="780"/>
    </location>
</feature>
<feature type="domain" description="Carbohydrate kinase FGGY C-terminal" evidence="5">
    <location>
        <begin position="259"/>
        <end position="439"/>
    </location>
</feature>
<dbReference type="InterPro" id="IPR018485">
    <property type="entry name" value="FGGY_C"/>
</dbReference>
<dbReference type="EMBL" id="ANFO01000216">
    <property type="protein sequence ID" value="KGQ11453.1"/>
    <property type="molecule type" value="Genomic_DNA"/>
</dbReference>
<dbReference type="AlphaFoldDB" id="A0A0A2VUY0"/>
<evidence type="ECO:0000313" key="7">
    <source>
        <dbReference type="EMBL" id="KGQ11453.1"/>
    </source>
</evidence>
<comment type="caution">
    <text evidence="7">The sequence shown here is derived from an EMBL/GenBank/DDBJ whole genome shotgun (WGS) entry which is preliminary data.</text>
</comment>
<feature type="domain" description="D-isomer specific 2-hydroxyacid dehydrogenase NAD-binding" evidence="6">
    <location>
        <begin position="551"/>
        <end position="752"/>
    </location>
</feature>
<evidence type="ECO:0000313" key="8">
    <source>
        <dbReference type="Proteomes" id="UP000030106"/>
    </source>
</evidence>
<evidence type="ECO:0000259" key="6">
    <source>
        <dbReference type="Pfam" id="PF02826"/>
    </source>
</evidence>
<dbReference type="GO" id="GO:0005975">
    <property type="term" value="P:carbohydrate metabolic process"/>
    <property type="evidence" value="ECO:0007669"/>
    <property type="project" value="InterPro"/>
</dbReference>
<dbReference type="GO" id="GO:0016301">
    <property type="term" value="F:kinase activity"/>
    <property type="evidence" value="ECO:0007669"/>
    <property type="project" value="UniProtKB-KW"/>
</dbReference>
<sequence length="784" mass="84766">MEYFLGIDIGTSRVKAVLFDSNFHAVASAAENTSPTLSPQGYAEQDMEQLWQSVVRTLREVADSPALQQGKLKAIGLAGQGEGVWLSDKNGEPVGPGILWSDTRSRTLMDELLQSPGLDKALFDETGSQLQPCNTSLQLCWLKRNQPERLAAADYIFFAKDWIRFRLTQVAALELTDTSASLLNQSSGEISDFALQALGIDDLKTRFPPLLRPDAQAGSLSEAAARLCGLPPATPVAAGALDVCSAALGCGAIHDGDIYTILGTTCCTGVVCHGRETVSSGTRFVTHTEQGSFINLFPMQAGTPNIDWLQQHISLTPDLVALEKEIAAIPPGSGGVFWQPYLNGERAPFYSPTARAGFFGVDQHTSRATLQRAVFEGLAYAIVDSLTGYASEGDLYLTGGGAASATWLQIIADCTGRTVIASHFNELSARGAALLAARSVGALERYPTLEQTRYLPQPQAHAAYRALFPVFRLLREQLQPIIDLAHDAEVIVTSYDDITEEVIHSCPKLKVIACTRANPVNIDVQAARARNITVLYTPGRNADAAAELTLGLMLGLMRHIPQSHAALKRGAFTRESQSEQQTQSGLRKDVVWDVSPESPYEVFKGGELRNKTLGLIGYGNIGRRVARIARAFGMNILVVDPFVAAEDIDEPGLHKTTLEALFRESDIVSLHLSSGPHSDGLVSAPLLQSMKPGAKLINTSRASVVVEADLIDALRHGPLGGAALDVYHQEPLWRDHPFISELDNVIITPHIAGATRESIQKHTAMIAADLQRFVAGEPLLYAWR</sequence>
<dbReference type="Pfam" id="PF02782">
    <property type="entry name" value="FGGY_C"/>
    <property type="match status" value="1"/>
</dbReference>
<reference evidence="7 8" key="1">
    <citation type="submission" date="2012-10" db="EMBL/GenBank/DDBJ databases">
        <title>Genome sequencing and analysis of entomopathogenic fungi Beauveria bassiana D1-5.</title>
        <authorList>
            <person name="Li Q."/>
            <person name="Wang L."/>
            <person name="Zhang Z."/>
            <person name="Wang Q."/>
            <person name="Ren J."/>
            <person name="Wang M."/>
            <person name="Xu W."/>
            <person name="Wang J."/>
            <person name="Lu Y."/>
            <person name="Du Q."/>
            <person name="Sun Z."/>
        </authorList>
    </citation>
    <scope>NUCLEOTIDE SEQUENCE [LARGE SCALE GENOMIC DNA]</scope>
    <source>
        <strain evidence="7 8">D1-5</strain>
    </source>
</reference>
<dbReference type="Pfam" id="PF00370">
    <property type="entry name" value="FGGY_N"/>
    <property type="match status" value="1"/>
</dbReference>
<dbReference type="InterPro" id="IPR006140">
    <property type="entry name" value="D-isomer_DH_NAD-bd"/>
</dbReference>
<dbReference type="SUPFAM" id="SSF53067">
    <property type="entry name" value="Actin-like ATPase domain"/>
    <property type="match status" value="2"/>
</dbReference>
<dbReference type="PANTHER" id="PTHR43095">
    <property type="entry name" value="SUGAR KINASE"/>
    <property type="match status" value="1"/>
</dbReference>
<dbReference type="SUPFAM" id="SSF52283">
    <property type="entry name" value="Formate/glycerate dehydrogenase catalytic domain-like"/>
    <property type="match status" value="1"/>
</dbReference>
<dbReference type="InterPro" id="IPR006139">
    <property type="entry name" value="D-isomer_2_OHA_DH_cat_dom"/>
</dbReference>
<dbReference type="STRING" id="1245745.A0A0A2VUY0"/>
<organism evidence="7 8">
    <name type="scientific">Beauveria bassiana D1-5</name>
    <dbReference type="NCBI Taxonomy" id="1245745"/>
    <lineage>
        <taxon>Eukaryota</taxon>
        <taxon>Fungi</taxon>
        <taxon>Dikarya</taxon>
        <taxon>Ascomycota</taxon>
        <taxon>Pezizomycotina</taxon>
        <taxon>Sordariomycetes</taxon>
        <taxon>Hypocreomycetidae</taxon>
        <taxon>Hypocreales</taxon>
        <taxon>Cordycipitaceae</taxon>
        <taxon>Beauveria</taxon>
    </lineage>
</organism>
<dbReference type="InterPro" id="IPR018484">
    <property type="entry name" value="FGGY_N"/>
</dbReference>
<evidence type="ECO:0000259" key="3">
    <source>
        <dbReference type="Pfam" id="PF00370"/>
    </source>
</evidence>
<evidence type="ECO:0000256" key="2">
    <source>
        <dbReference type="ARBA" id="ARBA00022777"/>
    </source>
</evidence>
<dbReference type="GO" id="GO:0051287">
    <property type="term" value="F:NAD binding"/>
    <property type="evidence" value="ECO:0007669"/>
    <property type="project" value="InterPro"/>
</dbReference>
<keyword evidence="1" id="KW-0808">Transferase</keyword>
<dbReference type="InterPro" id="IPR043129">
    <property type="entry name" value="ATPase_NBD"/>
</dbReference>